<keyword evidence="1" id="KW-1133">Transmembrane helix</keyword>
<dbReference type="Proteomes" id="UP000186026">
    <property type="component" value="Unassembled WGS sequence"/>
</dbReference>
<evidence type="ECO:0000313" key="2">
    <source>
        <dbReference type="EMBL" id="SIT14296.1"/>
    </source>
</evidence>
<accession>A0A1N7PUN9</accession>
<keyword evidence="1" id="KW-0472">Membrane</keyword>
<reference evidence="3" key="1">
    <citation type="submission" date="2017-01" db="EMBL/GenBank/DDBJ databases">
        <authorList>
            <person name="Varghese N."/>
            <person name="Submissions S."/>
        </authorList>
    </citation>
    <scope>NUCLEOTIDE SEQUENCE [LARGE SCALE GENOMIC DNA]</scope>
    <source>
        <strain evidence="3">DSM 46698</strain>
    </source>
</reference>
<proteinExistence type="predicted"/>
<feature type="transmembrane region" description="Helical" evidence="1">
    <location>
        <begin position="81"/>
        <end position="98"/>
    </location>
</feature>
<feature type="transmembrane region" description="Helical" evidence="1">
    <location>
        <begin position="55"/>
        <end position="75"/>
    </location>
</feature>
<name>A0A1N7PUN9_9BACT</name>
<gene>
    <name evidence="2" type="ORF">SAMN05421761_12111</name>
</gene>
<evidence type="ECO:0000313" key="3">
    <source>
        <dbReference type="Proteomes" id="UP000186026"/>
    </source>
</evidence>
<dbReference type="EMBL" id="FTOP01000021">
    <property type="protein sequence ID" value="SIT14296.1"/>
    <property type="molecule type" value="Genomic_DNA"/>
</dbReference>
<evidence type="ECO:0000256" key="1">
    <source>
        <dbReference type="SAM" id="Phobius"/>
    </source>
</evidence>
<keyword evidence="3" id="KW-1185">Reference proteome</keyword>
<protein>
    <submittedName>
        <fullName evidence="2">Uncharacterized protein</fullName>
    </submittedName>
</protein>
<sequence>MTMKKILFLVVINVIPSFIVLSIILDLYDAIVNPGLFPFGSEFFSPYSIYKHKRLFIAFNLVELLSLVMLIVTSILRKWKLYYVLLVISIVLIIYRMIAIQ</sequence>
<dbReference type="AlphaFoldDB" id="A0A1N7PUN9"/>
<keyword evidence="1" id="KW-0812">Transmembrane</keyword>
<feature type="transmembrane region" description="Helical" evidence="1">
    <location>
        <begin position="6"/>
        <end position="28"/>
    </location>
</feature>
<organism evidence="2 3">
    <name type="scientific">Belliella pelovolcani</name>
    <dbReference type="NCBI Taxonomy" id="529505"/>
    <lineage>
        <taxon>Bacteria</taxon>
        <taxon>Pseudomonadati</taxon>
        <taxon>Bacteroidota</taxon>
        <taxon>Cytophagia</taxon>
        <taxon>Cytophagales</taxon>
        <taxon>Cyclobacteriaceae</taxon>
        <taxon>Belliella</taxon>
    </lineage>
</organism>